<comment type="caution">
    <text evidence="12">The sequence shown here is derived from an EMBL/GenBank/DDBJ whole genome shotgun (WGS) entry which is preliminary data.</text>
</comment>
<dbReference type="GO" id="GO:0044781">
    <property type="term" value="P:bacterial-type flagellum organization"/>
    <property type="evidence" value="ECO:0007669"/>
    <property type="project" value="UniProtKB-KW"/>
</dbReference>
<evidence type="ECO:0000256" key="9">
    <source>
        <dbReference type="ARBA" id="ARBA00023136"/>
    </source>
</evidence>
<name>A0A948WYF2_9GAMM</name>
<dbReference type="AlphaFoldDB" id="A0A948WYF2"/>
<evidence type="ECO:0000256" key="2">
    <source>
        <dbReference type="ARBA" id="ARBA00010004"/>
    </source>
</evidence>
<comment type="subcellular location">
    <subcellularLocation>
        <location evidence="1">Cell membrane</location>
        <topology evidence="1">Peripheral membrane protein</topology>
        <orientation evidence="1">Cytoplasmic side</orientation>
    </subcellularLocation>
</comment>
<dbReference type="GO" id="GO:0005886">
    <property type="term" value="C:plasma membrane"/>
    <property type="evidence" value="ECO:0007669"/>
    <property type="project" value="UniProtKB-SubCell"/>
</dbReference>
<dbReference type="GO" id="GO:0009288">
    <property type="term" value="C:bacterial-type flagellum"/>
    <property type="evidence" value="ECO:0007669"/>
    <property type="project" value="InterPro"/>
</dbReference>
<accession>A0A948WYF2</accession>
<keyword evidence="12" id="KW-0969">Cilium</keyword>
<dbReference type="InterPro" id="IPR012823">
    <property type="entry name" value="Flagell_FliJ"/>
</dbReference>
<dbReference type="Gene3D" id="1.10.287.1700">
    <property type="match status" value="1"/>
</dbReference>
<evidence type="ECO:0000256" key="8">
    <source>
        <dbReference type="ARBA" id="ARBA00022927"/>
    </source>
</evidence>
<proteinExistence type="inferred from homology"/>
<keyword evidence="4" id="KW-0813">Transport</keyword>
<evidence type="ECO:0000256" key="11">
    <source>
        <dbReference type="SAM" id="Coils"/>
    </source>
</evidence>
<keyword evidence="8" id="KW-0653">Protein transport</keyword>
<dbReference type="PANTHER" id="PTHR38786:SF1">
    <property type="entry name" value="FLAGELLAR FLIJ PROTEIN"/>
    <property type="match status" value="1"/>
</dbReference>
<organism evidence="12 13">
    <name type="scientific">Candidatus Anaerobiospirillum pullicola</name>
    <dbReference type="NCBI Taxonomy" id="2838451"/>
    <lineage>
        <taxon>Bacteria</taxon>
        <taxon>Pseudomonadati</taxon>
        <taxon>Pseudomonadota</taxon>
        <taxon>Gammaproteobacteria</taxon>
        <taxon>Aeromonadales</taxon>
        <taxon>Succinivibrionaceae</taxon>
        <taxon>Anaerobiospirillum</taxon>
    </lineage>
</organism>
<keyword evidence="11" id="KW-0175">Coiled coil</keyword>
<dbReference type="GO" id="GO:0015031">
    <property type="term" value="P:protein transport"/>
    <property type="evidence" value="ECO:0007669"/>
    <property type="project" value="UniProtKB-KW"/>
</dbReference>
<keyword evidence="10" id="KW-1006">Bacterial flagellum protein export</keyword>
<evidence type="ECO:0000256" key="6">
    <source>
        <dbReference type="ARBA" id="ARBA00022500"/>
    </source>
</evidence>
<keyword evidence="9" id="KW-0472">Membrane</keyword>
<dbReference type="InterPro" id="IPR052570">
    <property type="entry name" value="FliJ"/>
</dbReference>
<evidence type="ECO:0000256" key="4">
    <source>
        <dbReference type="ARBA" id="ARBA00022448"/>
    </source>
</evidence>
<keyword evidence="6" id="KW-0145">Chemotaxis</keyword>
<evidence type="ECO:0000313" key="12">
    <source>
        <dbReference type="EMBL" id="MBU3844750.1"/>
    </source>
</evidence>
<dbReference type="InterPro" id="IPR053716">
    <property type="entry name" value="Flag_assembly_chemotaxis_eff"/>
</dbReference>
<keyword evidence="7" id="KW-1005">Bacterial flagellum biogenesis</keyword>
<evidence type="ECO:0000313" key="13">
    <source>
        <dbReference type="Proteomes" id="UP000733611"/>
    </source>
</evidence>
<evidence type="ECO:0000256" key="3">
    <source>
        <dbReference type="ARBA" id="ARBA00020392"/>
    </source>
</evidence>
<keyword evidence="12" id="KW-0282">Flagellum</keyword>
<evidence type="ECO:0000256" key="1">
    <source>
        <dbReference type="ARBA" id="ARBA00004413"/>
    </source>
</evidence>
<dbReference type="EMBL" id="JAHLFE010000163">
    <property type="protein sequence ID" value="MBU3844750.1"/>
    <property type="molecule type" value="Genomic_DNA"/>
</dbReference>
<feature type="coiled-coil region" evidence="11">
    <location>
        <begin position="73"/>
        <end position="140"/>
    </location>
</feature>
<comment type="similarity">
    <text evidence="2">Belongs to the FliJ family.</text>
</comment>
<sequence>MPEDRALHLVLDKRKRDEDAAFEDWVFCRNQVANFELQIKQVEEFRFNYIGEMENEGRSGLTGTKLLAYQAFIEKLDNIALKQRQELERLKMLTEQKRQFYLKRQVDRKVIEALLEKHRIRRQKEELKREQKLLDEYVVANYTRRRQVQDEINLEAEAL</sequence>
<reference evidence="12" key="1">
    <citation type="journal article" date="2021" name="PeerJ">
        <title>Extensive microbial diversity within the chicken gut microbiome revealed by metagenomics and culture.</title>
        <authorList>
            <person name="Gilroy R."/>
            <person name="Ravi A."/>
            <person name="Getino M."/>
            <person name="Pursley I."/>
            <person name="Horton D.L."/>
            <person name="Alikhan N.F."/>
            <person name="Baker D."/>
            <person name="Gharbi K."/>
            <person name="Hall N."/>
            <person name="Watson M."/>
            <person name="Adriaenssens E.M."/>
            <person name="Foster-Nyarko E."/>
            <person name="Jarju S."/>
            <person name="Secka A."/>
            <person name="Antonio M."/>
            <person name="Oren A."/>
            <person name="Chaudhuri R.R."/>
            <person name="La Ragione R."/>
            <person name="Hildebrand F."/>
            <person name="Pallen M.J."/>
        </authorList>
    </citation>
    <scope>NUCLEOTIDE SEQUENCE</scope>
    <source>
        <strain evidence="12">378</strain>
    </source>
</reference>
<dbReference type="Proteomes" id="UP000733611">
    <property type="component" value="Unassembled WGS sequence"/>
</dbReference>
<evidence type="ECO:0000256" key="7">
    <source>
        <dbReference type="ARBA" id="ARBA00022795"/>
    </source>
</evidence>
<evidence type="ECO:0000256" key="10">
    <source>
        <dbReference type="ARBA" id="ARBA00023225"/>
    </source>
</evidence>
<protein>
    <recommendedName>
        <fullName evidence="3">Flagellar FliJ protein</fullName>
    </recommendedName>
</protein>
<reference evidence="12" key="2">
    <citation type="submission" date="2021-04" db="EMBL/GenBank/DDBJ databases">
        <authorList>
            <person name="Gilroy R."/>
        </authorList>
    </citation>
    <scope>NUCLEOTIDE SEQUENCE</scope>
    <source>
        <strain evidence="12">378</strain>
    </source>
</reference>
<dbReference type="GO" id="GO:0071973">
    <property type="term" value="P:bacterial-type flagellum-dependent cell motility"/>
    <property type="evidence" value="ECO:0007669"/>
    <property type="project" value="InterPro"/>
</dbReference>
<evidence type="ECO:0000256" key="5">
    <source>
        <dbReference type="ARBA" id="ARBA00022475"/>
    </source>
</evidence>
<keyword evidence="5" id="KW-1003">Cell membrane</keyword>
<gene>
    <name evidence="12" type="primary">fliJ</name>
    <name evidence="12" type="ORF">H9847_07800</name>
</gene>
<dbReference type="NCBIfam" id="TIGR02473">
    <property type="entry name" value="flagell_FliJ"/>
    <property type="match status" value="1"/>
</dbReference>
<dbReference type="GO" id="GO:0006935">
    <property type="term" value="P:chemotaxis"/>
    <property type="evidence" value="ECO:0007669"/>
    <property type="project" value="UniProtKB-KW"/>
</dbReference>
<dbReference type="PANTHER" id="PTHR38786">
    <property type="entry name" value="FLAGELLAR FLIJ PROTEIN"/>
    <property type="match status" value="1"/>
</dbReference>
<dbReference type="Pfam" id="PF02050">
    <property type="entry name" value="FliJ"/>
    <property type="match status" value="1"/>
</dbReference>
<keyword evidence="12" id="KW-0966">Cell projection</keyword>